<dbReference type="InterPro" id="IPR005821">
    <property type="entry name" value="Ion_trans_dom"/>
</dbReference>
<evidence type="ECO:0000256" key="1">
    <source>
        <dbReference type="ARBA" id="ARBA00004141"/>
    </source>
</evidence>
<feature type="transmembrane region" description="Helical" evidence="13">
    <location>
        <begin position="284"/>
        <end position="308"/>
    </location>
</feature>
<evidence type="ECO:0000259" key="14">
    <source>
        <dbReference type="Pfam" id="PF00520"/>
    </source>
</evidence>
<dbReference type="Gene3D" id="1.10.287.70">
    <property type="match status" value="1"/>
</dbReference>
<dbReference type="PRINTS" id="PR00169">
    <property type="entry name" value="KCHANNEL"/>
</dbReference>
<evidence type="ECO:0000256" key="6">
    <source>
        <dbReference type="ARBA" id="ARBA00022882"/>
    </source>
</evidence>
<feature type="transmembrane region" description="Helical" evidence="13">
    <location>
        <begin position="253"/>
        <end position="272"/>
    </location>
</feature>
<evidence type="ECO:0000256" key="2">
    <source>
        <dbReference type="ARBA" id="ARBA00022448"/>
    </source>
</evidence>
<evidence type="ECO:0000256" key="3">
    <source>
        <dbReference type="ARBA" id="ARBA00022538"/>
    </source>
</evidence>
<dbReference type="SUPFAM" id="SSF81324">
    <property type="entry name" value="Voltage-gated potassium channels"/>
    <property type="match status" value="1"/>
</dbReference>
<evidence type="ECO:0000256" key="12">
    <source>
        <dbReference type="SAM" id="MobiDB-lite"/>
    </source>
</evidence>
<keyword evidence="9" id="KW-0406">Ion transport</keyword>
<name>A0A914MJW6_MELIC</name>
<reference evidence="16" key="1">
    <citation type="submission" date="2022-11" db="UniProtKB">
        <authorList>
            <consortium name="WormBaseParasite"/>
        </authorList>
    </citation>
    <scope>IDENTIFICATION</scope>
</reference>
<keyword evidence="3" id="KW-0633">Potassium transport</keyword>
<evidence type="ECO:0000256" key="13">
    <source>
        <dbReference type="SAM" id="Phobius"/>
    </source>
</evidence>
<feature type="domain" description="Ion transport" evidence="14">
    <location>
        <begin position="53"/>
        <end position="315"/>
    </location>
</feature>
<keyword evidence="10 13" id="KW-0472">Membrane</keyword>
<feature type="region of interest" description="Disordered" evidence="12">
    <location>
        <begin position="447"/>
        <end position="474"/>
    </location>
</feature>
<evidence type="ECO:0000256" key="10">
    <source>
        <dbReference type="ARBA" id="ARBA00023136"/>
    </source>
</evidence>
<keyword evidence="7" id="KW-0630">Potassium</keyword>
<protein>
    <submittedName>
        <fullName evidence="16">Ion transport domain-containing protein</fullName>
    </submittedName>
</protein>
<dbReference type="GO" id="GO:0005251">
    <property type="term" value="F:delayed rectifier potassium channel activity"/>
    <property type="evidence" value="ECO:0007669"/>
    <property type="project" value="TreeGrafter"/>
</dbReference>
<evidence type="ECO:0000256" key="7">
    <source>
        <dbReference type="ARBA" id="ARBA00022958"/>
    </source>
</evidence>
<dbReference type="Pfam" id="PF00520">
    <property type="entry name" value="Ion_trans"/>
    <property type="match status" value="1"/>
</dbReference>
<feature type="transmembrane region" description="Helical" evidence="13">
    <location>
        <begin position="221"/>
        <end position="241"/>
    </location>
</feature>
<keyword evidence="11" id="KW-0407">Ion channel</keyword>
<dbReference type="Gene3D" id="1.20.120.350">
    <property type="entry name" value="Voltage-gated potassium channels. Chain C"/>
    <property type="match status" value="1"/>
</dbReference>
<dbReference type="WBParaSite" id="Minc3s01615g25123">
    <property type="protein sequence ID" value="Minc3s01615g25123"/>
    <property type="gene ID" value="Minc3s01615g25123"/>
</dbReference>
<dbReference type="InterPro" id="IPR027359">
    <property type="entry name" value="Volt_channel_dom_sf"/>
</dbReference>
<comment type="subcellular location">
    <subcellularLocation>
        <location evidence="1">Membrane</location>
        <topology evidence="1">Multi-pass membrane protein</topology>
    </subcellularLocation>
</comment>
<evidence type="ECO:0000313" key="15">
    <source>
        <dbReference type="Proteomes" id="UP000887563"/>
    </source>
</evidence>
<dbReference type="GO" id="GO:0001508">
    <property type="term" value="P:action potential"/>
    <property type="evidence" value="ECO:0007669"/>
    <property type="project" value="TreeGrafter"/>
</dbReference>
<keyword evidence="4 13" id="KW-0812">Transmembrane</keyword>
<dbReference type="InterPro" id="IPR028325">
    <property type="entry name" value="VG_K_chnl"/>
</dbReference>
<evidence type="ECO:0000256" key="9">
    <source>
        <dbReference type="ARBA" id="ARBA00023065"/>
    </source>
</evidence>
<dbReference type="FunFam" id="1.20.120.350:FF:000074">
    <property type="entry name" value="SHaW family of potassium channels"/>
    <property type="match status" value="1"/>
</dbReference>
<dbReference type="InterPro" id="IPR003968">
    <property type="entry name" value="K_chnl_volt-dep_Kv"/>
</dbReference>
<keyword evidence="15" id="KW-1185">Reference proteome</keyword>
<feature type="transmembrane region" description="Helical" evidence="13">
    <location>
        <begin position="54"/>
        <end position="75"/>
    </location>
</feature>
<keyword evidence="8 13" id="KW-1133">Transmembrane helix</keyword>
<dbReference type="GO" id="GO:0008076">
    <property type="term" value="C:voltage-gated potassium channel complex"/>
    <property type="evidence" value="ECO:0007669"/>
    <property type="project" value="InterPro"/>
</dbReference>
<evidence type="ECO:0000313" key="16">
    <source>
        <dbReference type="WBParaSite" id="Minc3s01615g25123"/>
    </source>
</evidence>
<dbReference type="GO" id="GO:0043679">
    <property type="term" value="C:axon terminus"/>
    <property type="evidence" value="ECO:0007669"/>
    <property type="project" value="TreeGrafter"/>
</dbReference>
<dbReference type="AlphaFoldDB" id="A0A914MJW6"/>
<keyword evidence="6" id="KW-0851">Voltage-gated channel</keyword>
<dbReference type="GO" id="GO:0032590">
    <property type="term" value="C:dendrite membrane"/>
    <property type="evidence" value="ECO:0007669"/>
    <property type="project" value="TreeGrafter"/>
</dbReference>
<dbReference type="GO" id="GO:0045211">
    <property type="term" value="C:postsynaptic membrane"/>
    <property type="evidence" value="ECO:0007669"/>
    <property type="project" value="TreeGrafter"/>
</dbReference>
<dbReference type="GO" id="GO:0042734">
    <property type="term" value="C:presynaptic membrane"/>
    <property type="evidence" value="ECO:0007669"/>
    <property type="project" value="TreeGrafter"/>
</dbReference>
<keyword evidence="5" id="KW-0631">Potassium channel</keyword>
<accession>A0A914MJW6</accession>
<organism evidence="15 16">
    <name type="scientific">Meloidogyne incognita</name>
    <name type="common">Southern root-knot nematode worm</name>
    <name type="synonym">Oxyuris incognita</name>
    <dbReference type="NCBI Taxonomy" id="6306"/>
    <lineage>
        <taxon>Eukaryota</taxon>
        <taxon>Metazoa</taxon>
        <taxon>Ecdysozoa</taxon>
        <taxon>Nematoda</taxon>
        <taxon>Chromadorea</taxon>
        <taxon>Rhabditida</taxon>
        <taxon>Tylenchina</taxon>
        <taxon>Tylenchomorpha</taxon>
        <taxon>Tylenchoidea</taxon>
        <taxon>Meloidogynidae</taxon>
        <taxon>Meloidogyninae</taxon>
        <taxon>Meloidogyne</taxon>
        <taxon>Meloidogyne incognita group</taxon>
    </lineage>
</organism>
<proteinExistence type="predicted"/>
<dbReference type="PANTHER" id="PTHR11537:SF252">
    <property type="entry name" value="POTASSIUM VOLTAGE-GATED CHANNEL PROTEIN SHAW"/>
    <property type="match status" value="1"/>
</dbReference>
<evidence type="ECO:0000256" key="5">
    <source>
        <dbReference type="ARBA" id="ARBA00022826"/>
    </source>
</evidence>
<keyword evidence="2" id="KW-0813">Transport</keyword>
<dbReference type="Proteomes" id="UP000887563">
    <property type="component" value="Unplaced"/>
</dbReference>
<sequence>MEMDTDIRPTQEDVAKKFGWEEEYNNGKLNLWQQVKPKLWSLFEEPWTSRGARIISIISISCIVLSILCFCLKTNSGIRQVGNFPASEYVYFNNNSVLIKSMRRQNFNLPRSPPTTPTNSFIIQFFYLELACNLWFTFEFIARLLFAPSRSRFIKNPLNLIDLFATTSFYIDWILTNNFLNNNDSLECLNIMRVLRLFKLAQHSSGLKILIQTFKASARELILLFFFVVLGMILFASLIYYAERLEYNPENQFESITVGMWWALITISTIGYGDSVPKTRLGMVVGSLCALMGVLTIALPVPVIVANFQNIYSHSKARSKLPKRRLKVLQMSEIKAKERQQQNRFLSAWRNNNLDKFGSKTTAALLGTLTSDLSPAVAIAAGFSPDSMNNNNIKKSSIHQNLNFTHSSSSALINRARKESLAINKRRGSNLIIPTINITKEGKLIRKRSKRNNNNDNNNNEEKIIFNDVEQVEE</sequence>
<dbReference type="GO" id="GO:0032809">
    <property type="term" value="C:neuronal cell body membrane"/>
    <property type="evidence" value="ECO:0007669"/>
    <property type="project" value="TreeGrafter"/>
</dbReference>
<evidence type="ECO:0000256" key="4">
    <source>
        <dbReference type="ARBA" id="ARBA00022692"/>
    </source>
</evidence>
<dbReference type="PRINTS" id="PR01491">
    <property type="entry name" value="KVCHANNEL"/>
</dbReference>
<dbReference type="FunFam" id="1.10.287.70:FF:000002">
    <property type="entry name" value="Potassium voltage-gated channel subfamily a member"/>
    <property type="match status" value="1"/>
</dbReference>
<evidence type="ECO:0000256" key="8">
    <source>
        <dbReference type="ARBA" id="ARBA00022989"/>
    </source>
</evidence>
<evidence type="ECO:0000256" key="11">
    <source>
        <dbReference type="ARBA" id="ARBA00023303"/>
    </source>
</evidence>
<dbReference type="PANTHER" id="PTHR11537">
    <property type="entry name" value="VOLTAGE-GATED POTASSIUM CHANNEL"/>
    <property type="match status" value="1"/>
</dbReference>